<feature type="transmembrane region" description="Helical" evidence="1">
    <location>
        <begin position="34"/>
        <end position="51"/>
    </location>
</feature>
<protein>
    <submittedName>
        <fullName evidence="2">Uncharacterized protein</fullName>
    </submittedName>
</protein>
<sequence length="263" mass="30559">MKKLRSINWYYLVGTLPFVAAITCMTVMLVNRGWLKIAAGAAGAGLLLWIIRKFRYLPRREADYGDMKVCSLALPVDINADIYLCPVMDRYEFLKRNVEILSPLLKRPQENFKIAVSPRLYEQEGEKFTQIAVMREIIRYRQASQVKASLGLVTPALLLVSLVEGYYAFGWNRIYPIAPGFLNFFGPLAAALISIAFLLAWNKNMSRIDYQVDDELKHYYSKTDIAAYIKRWDELLLPKEPELVNEKSRQLELYYRDQRIERL</sequence>
<dbReference type="Proteomes" id="UP000005384">
    <property type="component" value="Unassembled WGS sequence"/>
</dbReference>
<dbReference type="EMBL" id="ADLN01000003">
    <property type="protein sequence ID" value="EHI61440.1"/>
    <property type="molecule type" value="Genomic_DNA"/>
</dbReference>
<dbReference type="PATRIC" id="fig|742737.3.peg.622"/>
<keyword evidence="3" id="KW-1185">Reference proteome</keyword>
<gene>
    <name evidence="2" type="ORF">HMPREF9473_00622</name>
</gene>
<feature type="transmembrane region" description="Helical" evidence="1">
    <location>
        <begin position="9"/>
        <end position="28"/>
    </location>
</feature>
<proteinExistence type="predicted"/>
<organism evidence="2 3">
    <name type="scientific">Hungatella hathewayi WAL-18680</name>
    <dbReference type="NCBI Taxonomy" id="742737"/>
    <lineage>
        <taxon>Bacteria</taxon>
        <taxon>Bacillati</taxon>
        <taxon>Bacillota</taxon>
        <taxon>Clostridia</taxon>
        <taxon>Lachnospirales</taxon>
        <taxon>Lachnospiraceae</taxon>
        <taxon>Hungatella</taxon>
    </lineage>
</organism>
<keyword evidence="1" id="KW-1133">Transmembrane helix</keyword>
<keyword evidence="1" id="KW-0472">Membrane</keyword>
<dbReference type="OrthoDB" id="1957809at2"/>
<keyword evidence="1" id="KW-0812">Transmembrane</keyword>
<name>G5IAU5_9FIRM</name>
<accession>G5IAU5</accession>
<evidence type="ECO:0000313" key="2">
    <source>
        <dbReference type="EMBL" id="EHI61440.1"/>
    </source>
</evidence>
<evidence type="ECO:0000256" key="1">
    <source>
        <dbReference type="SAM" id="Phobius"/>
    </source>
</evidence>
<dbReference type="HOGENOM" id="CLU_1056780_0_0_9"/>
<comment type="caution">
    <text evidence="2">The sequence shown here is derived from an EMBL/GenBank/DDBJ whole genome shotgun (WGS) entry which is preliminary data.</text>
</comment>
<feature type="transmembrane region" description="Helical" evidence="1">
    <location>
        <begin position="148"/>
        <end position="169"/>
    </location>
</feature>
<reference evidence="2 3" key="1">
    <citation type="submission" date="2011-08" db="EMBL/GenBank/DDBJ databases">
        <title>The Genome Sequence of Clostridium hathewayi WAL-18680.</title>
        <authorList>
            <consortium name="The Broad Institute Genome Sequencing Platform"/>
            <person name="Earl A."/>
            <person name="Ward D."/>
            <person name="Feldgarden M."/>
            <person name="Gevers D."/>
            <person name="Finegold S.M."/>
            <person name="Summanen P.H."/>
            <person name="Molitoris D.R."/>
            <person name="Song M."/>
            <person name="Daigneault M."/>
            <person name="Allen-Vercoe E."/>
            <person name="Young S.K."/>
            <person name="Zeng Q."/>
            <person name="Gargeya S."/>
            <person name="Fitzgerald M."/>
            <person name="Haas B."/>
            <person name="Abouelleil A."/>
            <person name="Alvarado L."/>
            <person name="Arachchi H.M."/>
            <person name="Berlin A."/>
            <person name="Brown A."/>
            <person name="Chapman S.B."/>
            <person name="Chen Z."/>
            <person name="Dunbar C."/>
            <person name="Freedman E."/>
            <person name="Gearin G."/>
            <person name="Gellesch M."/>
            <person name="Goldberg J."/>
            <person name="Griggs A."/>
            <person name="Gujja S."/>
            <person name="Heiman D."/>
            <person name="Howarth C."/>
            <person name="Larson L."/>
            <person name="Lui A."/>
            <person name="MacDonald P.J.P."/>
            <person name="Montmayeur A."/>
            <person name="Murphy C."/>
            <person name="Neiman D."/>
            <person name="Pearson M."/>
            <person name="Priest M."/>
            <person name="Roberts A."/>
            <person name="Saif S."/>
            <person name="Shea T."/>
            <person name="Shenoy N."/>
            <person name="Sisk P."/>
            <person name="Stolte C."/>
            <person name="Sykes S."/>
            <person name="Wortman J."/>
            <person name="Nusbaum C."/>
            <person name="Birren B."/>
        </authorList>
    </citation>
    <scope>NUCLEOTIDE SEQUENCE [LARGE SCALE GENOMIC DNA]</scope>
    <source>
        <strain evidence="2 3">WAL-18680</strain>
    </source>
</reference>
<evidence type="ECO:0000313" key="3">
    <source>
        <dbReference type="Proteomes" id="UP000005384"/>
    </source>
</evidence>
<dbReference type="RefSeq" id="WP_006778606.1">
    <property type="nucleotide sequence ID" value="NZ_CP040506.1"/>
</dbReference>
<dbReference type="AlphaFoldDB" id="G5IAU5"/>
<feature type="transmembrane region" description="Helical" evidence="1">
    <location>
        <begin position="181"/>
        <end position="201"/>
    </location>
</feature>